<comment type="caution">
    <text evidence="2">The sequence shown here is derived from an EMBL/GenBank/DDBJ whole genome shotgun (WGS) entry which is preliminary data.</text>
</comment>
<dbReference type="Proteomes" id="UP000442714">
    <property type="component" value="Unassembled WGS sequence"/>
</dbReference>
<accession>A0A844ZS17</accession>
<sequence length="173" mass="18304">MVKHQPLLMFNAKMYRHFALVTIALTAAIALFADGEKREAVAGGVETAKEYVQDVDLEPKLVVRNSNAGAASPGLDTFYSGGGGQDIIGNGFASSTPAASRRLSKLSKSVSDAELAKLGLTREQFLALSDQEKEAVLTKLNNGENPVVTESVVQNSTAASLRRSGRSGQSADY</sequence>
<name>A0A844ZS17_9SPHN</name>
<keyword evidence="3" id="KW-1185">Reference proteome</keyword>
<dbReference type="EMBL" id="WTYX01000001">
    <property type="protein sequence ID" value="MXO90112.1"/>
    <property type="molecule type" value="Genomic_DNA"/>
</dbReference>
<evidence type="ECO:0000313" key="2">
    <source>
        <dbReference type="EMBL" id="MXO90112.1"/>
    </source>
</evidence>
<reference evidence="2 3" key="1">
    <citation type="submission" date="2019-12" db="EMBL/GenBank/DDBJ databases">
        <title>Genomic-based taxomic classification of the family Erythrobacteraceae.</title>
        <authorList>
            <person name="Xu L."/>
        </authorList>
    </citation>
    <scope>NUCLEOTIDE SEQUENCE [LARGE SCALE GENOMIC DNA]</scope>
    <source>
        <strain evidence="2 3">KCTC 52763</strain>
    </source>
</reference>
<proteinExistence type="predicted"/>
<dbReference type="AlphaFoldDB" id="A0A844ZS17"/>
<protein>
    <submittedName>
        <fullName evidence="2">Uncharacterized protein</fullName>
    </submittedName>
</protein>
<organism evidence="2 3">
    <name type="scientific">Pontixanthobacter aquaemixtae</name>
    <dbReference type="NCBI Taxonomy" id="1958940"/>
    <lineage>
        <taxon>Bacteria</taxon>
        <taxon>Pseudomonadati</taxon>
        <taxon>Pseudomonadota</taxon>
        <taxon>Alphaproteobacteria</taxon>
        <taxon>Sphingomonadales</taxon>
        <taxon>Erythrobacteraceae</taxon>
        <taxon>Pontixanthobacter</taxon>
    </lineage>
</organism>
<gene>
    <name evidence="2" type="ORF">GRI41_04705</name>
</gene>
<evidence type="ECO:0000313" key="3">
    <source>
        <dbReference type="Proteomes" id="UP000442714"/>
    </source>
</evidence>
<evidence type="ECO:0000256" key="1">
    <source>
        <dbReference type="SAM" id="MobiDB-lite"/>
    </source>
</evidence>
<feature type="region of interest" description="Disordered" evidence="1">
    <location>
        <begin position="148"/>
        <end position="173"/>
    </location>
</feature>